<accession>A0A7S4J3Z9</accession>
<evidence type="ECO:0000313" key="1">
    <source>
        <dbReference type="EMBL" id="CAE2250085.1"/>
    </source>
</evidence>
<organism evidence="1">
    <name type="scientific">Odontella aurita</name>
    <dbReference type="NCBI Taxonomy" id="265563"/>
    <lineage>
        <taxon>Eukaryota</taxon>
        <taxon>Sar</taxon>
        <taxon>Stramenopiles</taxon>
        <taxon>Ochrophyta</taxon>
        <taxon>Bacillariophyta</taxon>
        <taxon>Mediophyceae</taxon>
        <taxon>Biddulphiophycidae</taxon>
        <taxon>Eupodiscales</taxon>
        <taxon>Odontellaceae</taxon>
        <taxon>Odontella</taxon>
    </lineage>
</organism>
<dbReference type="AlphaFoldDB" id="A0A7S4J3Z9"/>
<reference evidence="1" key="1">
    <citation type="submission" date="2021-01" db="EMBL/GenBank/DDBJ databases">
        <authorList>
            <person name="Corre E."/>
            <person name="Pelletier E."/>
            <person name="Niang G."/>
            <person name="Scheremetjew M."/>
            <person name="Finn R."/>
            <person name="Kale V."/>
            <person name="Holt S."/>
            <person name="Cochrane G."/>
            <person name="Meng A."/>
            <person name="Brown T."/>
            <person name="Cohen L."/>
        </authorList>
    </citation>
    <scope>NUCLEOTIDE SEQUENCE</scope>
    <source>
        <strain evidence="1">Isolate 1302-5</strain>
    </source>
</reference>
<protein>
    <submittedName>
        <fullName evidence="1">Uncharacterized protein</fullName>
    </submittedName>
</protein>
<proteinExistence type="predicted"/>
<name>A0A7S4J3Z9_9STRA</name>
<dbReference type="EMBL" id="HBKQ01030649">
    <property type="protein sequence ID" value="CAE2250085.1"/>
    <property type="molecule type" value="Transcribed_RNA"/>
</dbReference>
<gene>
    <name evidence="1" type="ORF">OAUR00152_LOCUS20859</name>
</gene>
<sequence length="200" mass="20791">MSGGKREVTPVGWENRKNQMSEADIALGGDAATKFSSSSASAYGASAGQGAYLSSDQVREYYIKKIEAEEQAAKEGVIAGSVRGGGGGSSALPIGWEERQMRNVADEKQHGVFSVDPPKTAVVDKSQLGGTVAHMSSRATGVKSGGEFGDAEVVLLQVATNTLNGLARTLENRKVELPPEECAALASAMKRAMNAVAGCR</sequence>